<organism evidence="1 2">
    <name type="scientific">Marasmius crinis-equi</name>
    <dbReference type="NCBI Taxonomy" id="585013"/>
    <lineage>
        <taxon>Eukaryota</taxon>
        <taxon>Fungi</taxon>
        <taxon>Dikarya</taxon>
        <taxon>Basidiomycota</taxon>
        <taxon>Agaricomycotina</taxon>
        <taxon>Agaricomycetes</taxon>
        <taxon>Agaricomycetidae</taxon>
        <taxon>Agaricales</taxon>
        <taxon>Marasmiineae</taxon>
        <taxon>Marasmiaceae</taxon>
        <taxon>Marasmius</taxon>
    </lineage>
</organism>
<comment type="caution">
    <text evidence="1">The sequence shown here is derived from an EMBL/GenBank/DDBJ whole genome shotgun (WGS) entry which is preliminary data.</text>
</comment>
<name>A0ABR3F5L5_9AGAR</name>
<keyword evidence="2" id="KW-1185">Reference proteome</keyword>
<gene>
    <name evidence="1" type="ORF">V5O48_011463</name>
</gene>
<evidence type="ECO:0000313" key="1">
    <source>
        <dbReference type="EMBL" id="KAL0570497.1"/>
    </source>
</evidence>
<reference evidence="1 2" key="1">
    <citation type="submission" date="2024-02" db="EMBL/GenBank/DDBJ databases">
        <title>A draft genome for the cacao thread blight pathogen Marasmius crinis-equi.</title>
        <authorList>
            <person name="Cohen S.P."/>
            <person name="Baruah I.K."/>
            <person name="Amoako-Attah I."/>
            <person name="Bukari Y."/>
            <person name="Meinhardt L.W."/>
            <person name="Bailey B.A."/>
        </authorList>
    </citation>
    <scope>NUCLEOTIDE SEQUENCE [LARGE SCALE GENOMIC DNA]</scope>
    <source>
        <strain evidence="1 2">GH-76</strain>
    </source>
</reference>
<proteinExistence type="predicted"/>
<evidence type="ECO:0000313" key="2">
    <source>
        <dbReference type="Proteomes" id="UP001465976"/>
    </source>
</evidence>
<sequence length="288" mass="30922">MGLIRIEKGSVRNSSLVTLKSVDGVVKPTGLVDLDPDGMGWMLVERYLVEGRRLGLLLHTPFPNVGGVDTSLRSRSRSRGGGTLALKPALPSPPPLTPAIKLFFILLFRTQDEADVTVDATLNILGLAGVIGELAPNAIFSGGYLEIIRQLPHFPLNPRLHLLFRSLFFPPEAKGLHAFLALLPLAAIPPSSARIPTPKTLDNPRSCSCSSLARTPKSSSLIRCNKVGRFDTERRHQVAAAGEFRALCLEVGVYTVMIGGSRGRCDGMIEGCGISELGVRVQELVQGG</sequence>
<accession>A0ABR3F5L5</accession>
<dbReference type="Proteomes" id="UP001465976">
    <property type="component" value="Unassembled WGS sequence"/>
</dbReference>
<dbReference type="EMBL" id="JBAHYK010000923">
    <property type="protein sequence ID" value="KAL0570497.1"/>
    <property type="molecule type" value="Genomic_DNA"/>
</dbReference>
<protein>
    <submittedName>
        <fullName evidence="1">Uncharacterized protein</fullName>
    </submittedName>
</protein>